<feature type="non-terminal residue" evidence="1">
    <location>
        <position position="82"/>
    </location>
</feature>
<organism evidence="1 2">
    <name type="scientific">Staphylococcus pasteuri_A</name>
    <dbReference type="NCBI Taxonomy" id="3062664"/>
    <lineage>
        <taxon>Bacteria</taxon>
        <taxon>Bacillati</taxon>
        <taxon>Bacillota</taxon>
        <taxon>Bacilli</taxon>
        <taxon>Bacillales</taxon>
        <taxon>Staphylococcaceae</taxon>
        <taxon>Staphylococcus</taxon>
    </lineage>
</organism>
<evidence type="ECO:0000313" key="1">
    <source>
        <dbReference type="EMBL" id="MDO6575336.1"/>
    </source>
</evidence>
<reference evidence="1" key="1">
    <citation type="submission" date="2023-07" db="EMBL/GenBank/DDBJ databases">
        <title>Genome content predicts the carbon catabolic preferences of heterotrophic bacteria.</title>
        <authorList>
            <person name="Gralka M."/>
        </authorList>
    </citation>
    <scope>NUCLEOTIDE SEQUENCE</scope>
    <source>
        <strain evidence="1">E2R20</strain>
    </source>
</reference>
<dbReference type="GO" id="GO:0005524">
    <property type="term" value="F:ATP binding"/>
    <property type="evidence" value="ECO:0007669"/>
    <property type="project" value="UniProtKB-KW"/>
</dbReference>
<dbReference type="GO" id="GO:0016887">
    <property type="term" value="F:ATP hydrolysis activity"/>
    <property type="evidence" value="ECO:0007669"/>
    <property type="project" value="InterPro"/>
</dbReference>
<dbReference type="InterPro" id="IPR047641">
    <property type="entry name" value="ABC_transpr_MalK/UgpC-like"/>
</dbReference>
<dbReference type="SUPFAM" id="SSF52540">
    <property type="entry name" value="P-loop containing nucleoside triphosphate hydrolases"/>
    <property type="match status" value="1"/>
</dbReference>
<dbReference type="GO" id="GO:0055052">
    <property type="term" value="C:ATP-binding cassette (ABC) transporter complex, substrate-binding subunit-containing"/>
    <property type="evidence" value="ECO:0007669"/>
    <property type="project" value="TreeGrafter"/>
</dbReference>
<dbReference type="AlphaFoldDB" id="A0AAW7YXB5"/>
<dbReference type="Proteomes" id="UP001170310">
    <property type="component" value="Unassembled WGS sequence"/>
</dbReference>
<dbReference type="InterPro" id="IPR027417">
    <property type="entry name" value="P-loop_NTPase"/>
</dbReference>
<proteinExistence type="predicted"/>
<gene>
    <name evidence="1" type="ORF">Q4528_14565</name>
</gene>
<dbReference type="PANTHER" id="PTHR43875:SF1">
    <property type="entry name" value="OSMOPROTECTIVE COMPOUNDS UPTAKE ATP-BINDING PROTEIN GGTA"/>
    <property type="match status" value="1"/>
</dbReference>
<sequence length="82" mass="8948">MTLADRIVIMNKGVTAQIGTPYEVFTQPKNQFVASFIGSPSMNMIPATAKQQDGEWQLELAGQVNKAPEKFVGKLQEGHALT</sequence>
<keyword evidence="1" id="KW-0067">ATP-binding</keyword>
<comment type="caution">
    <text evidence="1">The sequence shown here is derived from an EMBL/GenBank/DDBJ whole genome shotgun (WGS) entry which is preliminary data.</text>
</comment>
<protein>
    <submittedName>
        <fullName evidence="1">ABC transporter ATP-binding protein</fullName>
    </submittedName>
</protein>
<dbReference type="Gene3D" id="2.40.50.100">
    <property type="match status" value="1"/>
</dbReference>
<keyword evidence="1" id="KW-0547">Nucleotide-binding</keyword>
<accession>A0AAW7YXB5</accession>
<dbReference type="EMBL" id="JAUOQO010000524">
    <property type="protein sequence ID" value="MDO6575336.1"/>
    <property type="molecule type" value="Genomic_DNA"/>
</dbReference>
<name>A0AAW7YXB5_9STAP</name>
<evidence type="ECO:0000313" key="2">
    <source>
        <dbReference type="Proteomes" id="UP001170310"/>
    </source>
</evidence>
<dbReference type="PANTHER" id="PTHR43875">
    <property type="entry name" value="MALTODEXTRIN IMPORT ATP-BINDING PROTEIN MSMX"/>
    <property type="match status" value="1"/>
</dbReference>
<keyword evidence="2" id="KW-1185">Reference proteome</keyword>